<keyword evidence="7" id="KW-1185">Reference proteome</keyword>
<feature type="DNA-binding region" description="H-T-H motif" evidence="4">
    <location>
        <begin position="36"/>
        <end position="55"/>
    </location>
</feature>
<organism evidence="6 7">
    <name type="scientific">Parabacteroides segnis</name>
    <dbReference type="NCBI Taxonomy" id="2763058"/>
    <lineage>
        <taxon>Bacteria</taxon>
        <taxon>Pseudomonadati</taxon>
        <taxon>Bacteroidota</taxon>
        <taxon>Bacteroidia</taxon>
        <taxon>Bacteroidales</taxon>
        <taxon>Tannerellaceae</taxon>
        <taxon>Parabacteroides</taxon>
    </lineage>
</organism>
<dbReference type="InterPro" id="IPR001647">
    <property type="entry name" value="HTH_TetR"/>
</dbReference>
<feature type="domain" description="HTH tetR-type" evidence="5">
    <location>
        <begin position="13"/>
        <end position="73"/>
    </location>
</feature>
<comment type="caution">
    <text evidence="6">The sequence shown here is derived from an EMBL/GenBank/DDBJ whole genome shotgun (WGS) entry which is preliminary data.</text>
</comment>
<dbReference type="PROSITE" id="PS50977">
    <property type="entry name" value="HTH_TETR_2"/>
    <property type="match status" value="1"/>
</dbReference>
<gene>
    <name evidence="6" type="ORF">H8S77_22620</name>
</gene>
<dbReference type="InterPro" id="IPR009057">
    <property type="entry name" value="Homeodomain-like_sf"/>
</dbReference>
<dbReference type="PANTHER" id="PTHR30055:SF234">
    <property type="entry name" value="HTH-TYPE TRANSCRIPTIONAL REGULATOR BETI"/>
    <property type="match status" value="1"/>
</dbReference>
<reference evidence="6 7" key="1">
    <citation type="submission" date="2020-08" db="EMBL/GenBank/DDBJ databases">
        <title>Genome public.</title>
        <authorList>
            <person name="Liu C."/>
            <person name="Sun Q."/>
        </authorList>
    </citation>
    <scope>NUCLEOTIDE SEQUENCE [LARGE SCALE GENOMIC DNA]</scope>
    <source>
        <strain evidence="6 7">BX2</strain>
    </source>
</reference>
<proteinExistence type="predicted"/>
<evidence type="ECO:0000256" key="3">
    <source>
        <dbReference type="ARBA" id="ARBA00023163"/>
    </source>
</evidence>
<dbReference type="Pfam" id="PF00440">
    <property type="entry name" value="TetR_N"/>
    <property type="match status" value="1"/>
</dbReference>
<dbReference type="RefSeq" id="WP_186961303.1">
    <property type="nucleotide sequence ID" value="NZ_JACOOI010000035.1"/>
</dbReference>
<protein>
    <submittedName>
        <fullName evidence="6">TetR/AcrR family transcriptional regulator</fullName>
    </submittedName>
</protein>
<evidence type="ECO:0000256" key="2">
    <source>
        <dbReference type="ARBA" id="ARBA00023125"/>
    </source>
</evidence>
<dbReference type="EMBL" id="JACOOI010000035">
    <property type="protein sequence ID" value="MBC5645676.1"/>
    <property type="molecule type" value="Genomic_DNA"/>
</dbReference>
<keyword evidence="2 4" id="KW-0238">DNA-binding</keyword>
<sequence length="206" mass="24090">MEKEVVRTNKNRELTELALLKAVDDLIEEDGFENLGINAVAAKAGLSKMLIYRYFESLDGLIVAYIERNDYWINLEPELPEVEHLGEFVKKLFRDQITMLRNSYTLRRLYRWELSAKNKVIKELRERREAKGIWLIDAVSRLTDWPKADIAVIATVLTSSITYLVMLEENCPVYNGFKLQSETGWEELEKGIDLLIDNWIKNYRNA</sequence>
<evidence type="ECO:0000256" key="4">
    <source>
        <dbReference type="PROSITE-ProRule" id="PRU00335"/>
    </source>
</evidence>
<dbReference type="PRINTS" id="PR00455">
    <property type="entry name" value="HTHTETR"/>
</dbReference>
<name>A0ABR7E7D8_9BACT</name>
<dbReference type="PANTHER" id="PTHR30055">
    <property type="entry name" value="HTH-TYPE TRANSCRIPTIONAL REGULATOR RUTR"/>
    <property type="match status" value="1"/>
</dbReference>
<dbReference type="InterPro" id="IPR050109">
    <property type="entry name" value="HTH-type_TetR-like_transc_reg"/>
</dbReference>
<evidence type="ECO:0000313" key="7">
    <source>
        <dbReference type="Proteomes" id="UP000644010"/>
    </source>
</evidence>
<dbReference type="Gene3D" id="1.10.357.10">
    <property type="entry name" value="Tetracycline Repressor, domain 2"/>
    <property type="match status" value="1"/>
</dbReference>
<accession>A0ABR7E7D8</accession>
<dbReference type="SUPFAM" id="SSF46689">
    <property type="entry name" value="Homeodomain-like"/>
    <property type="match status" value="1"/>
</dbReference>
<evidence type="ECO:0000259" key="5">
    <source>
        <dbReference type="PROSITE" id="PS50977"/>
    </source>
</evidence>
<evidence type="ECO:0000256" key="1">
    <source>
        <dbReference type="ARBA" id="ARBA00023015"/>
    </source>
</evidence>
<keyword evidence="3" id="KW-0804">Transcription</keyword>
<dbReference type="GeneID" id="69979380"/>
<keyword evidence="1" id="KW-0805">Transcription regulation</keyword>
<evidence type="ECO:0000313" key="6">
    <source>
        <dbReference type="EMBL" id="MBC5645676.1"/>
    </source>
</evidence>
<dbReference type="Proteomes" id="UP000644010">
    <property type="component" value="Unassembled WGS sequence"/>
</dbReference>